<keyword evidence="2" id="KW-1185">Reference proteome</keyword>
<dbReference type="Proteomes" id="UP000240883">
    <property type="component" value="Unassembled WGS sequence"/>
</dbReference>
<evidence type="ECO:0000313" key="2">
    <source>
        <dbReference type="Proteomes" id="UP000240883"/>
    </source>
</evidence>
<name>A0A2T2NVM7_CORCC</name>
<sequence>MVGPALHRLAIHPISRLQVATEALRPCPALVAILPFLFHGYWLARSLGRGTAHGPRRHPMRRVPPRLQRRRAVLCVDGWMEGWETASGAGRGERGRAPASPLRRRCAAMRCGHSHPVLPRSMYAAVVAIHPFIHLAHRPLCTSFPRLGGPAAMPVTPAGPLLPPRLRLRRPKQRWGGGTCGSPMWREGMCGAGLGSRHPSVHAWHVSRYVGRWMEGGRGRKGG</sequence>
<protein>
    <submittedName>
        <fullName evidence="1">Uncharacterized protein</fullName>
    </submittedName>
</protein>
<evidence type="ECO:0000313" key="1">
    <source>
        <dbReference type="EMBL" id="PSN69454.1"/>
    </source>
</evidence>
<accession>A0A2T2NVM7</accession>
<gene>
    <name evidence="1" type="ORF">BS50DRAFT_572592</name>
</gene>
<dbReference type="EMBL" id="KZ678133">
    <property type="protein sequence ID" value="PSN69454.1"/>
    <property type="molecule type" value="Genomic_DNA"/>
</dbReference>
<organism evidence="1 2">
    <name type="scientific">Corynespora cassiicola Philippines</name>
    <dbReference type="NCBI Taxonomy" id="1448308"/>
    <lineage>
        <taxon>Eukaryota</taxon>
        <taxon>Fungi</taxon>
        <taxon>Dikarya</taxon>
        <taxon>Ascomycota</taxon>
        <taxon>Pezizomycotina</taxon>
        <taxon>Dothideomycetes</taxon>
        <taxon>Pleosporomycetidae</taxon>
        <taxon>Pleosporales</taxon>
        <taxon>Corynesporascaceae</taxon>
        <taxon>Corynespora</taxon>
    </lineage>
</organism>
<reference evidence="1 2" key="1">
    <citation type="journal article" date="2018" name="Front. Microbiol.">
        <title>Genome-Wide Analysis of Corynespora cassiicola Leaf Fall Disease Putative Effectors.</title>
        <authorList>
            <person name="Lopez D."/>
            <person name="Ribeiro S."/>
            <person name="Label P."/>
            <person name="Fumanal B."/>
            <person name="Venisse J.S."/>
            <person name="Kohler A."/>
            <person name="de Oliveira R.R."/>
            <person name="Labutti K."/>
            <person name="Lipzen A."/>
            <person name="Lail K."/>
            <person name="Bauer D."/>
            <person name="Ohm R.A."/>
            <person name="Barry K.W."/>
            <person name="Spatafora J."/>
            <person name="Grigoriev I.V."/>
            <person name="Martin F.M."/>
            <person name="Pujade-Renaud V."/>
        </authorList>
    </citation>
    <scope>NUCLEOTIDE SEQUENCE [LARGE SCALE GENOMIC DNA]</scope>
    <source>
        <strain evidence="1 2">Philippines</strain>
    </source>
</reference>
<proteinExistence type="predicted"/>
<dbReference type="AlphaFoldDB" id="A0A2T2NVM7"/>